<evidence type="ECO:0000313" key="1">
    <source>
        <dbReference type="EMBL" id="SLM18710.1"/>
    </source>
</evidence>
<accession>A0A3P3XR39</accession>
<reference evidence="1" key="1">
    <citation type="submission" date="2017-02" db="EMBL/GenBank/DDBJ databases">
        <authorList>
            <person name="Regsiter A."/>
            <person name="William W."/>
        </authorList>
    </citation>
    <scope>NUCLEOTIDE SEQUENCE</scope>
    <source>
        <strain evidence="1">BdmA 4</strain>
    </source>
</reference>
<dbReference type="AlphaFoldDB" id="A0A3P3XR39"/>
<gene>
    <name evidence="1" type="ORF">SPIRO4BDMA_50225</name>
</gene>
<sequence>MQKLVMPNCKISRDHLPFKDITSNDSSNRYIAIITDSNTITKRSTWPNPSIIPYSYTPRKHSTCSNKDTSTKNYIMSYMYQIIELSIFTNYS</sequence>
<name>A0A3P3XR39_9SPIR</name>
<organism evidence="1">
    <name type="scientific">uncultured spirochete</name>
    <dbReference type="NCBI Taxonomy" id="156406"/>
    <lineage>
        <taxon>Bacteria</taxon>
        <taxon>Pseudomonadati</taxon>
        <taxon>Spirochaetota</taxon>
        <taxon>Spirochaetia</taxon>
        <taxon>Spirochaetales</taxon>
        <taxon>environmental samples</taxon>
    </lineage>
</organism>
<protein>
    <submittedName>
        <fullName evidence="1">Uncharacterized protein</fullName>
    </submittedName>
</protein>
<dbReference type="EMBL" id="FWDO01000005">
    <property type="protein sequence ID" value="SLM18710.1"/>
    <property type="molecule type" value="Genomic_DNA"/>
</dbReference>
<proteinExistence type="predicted"/>